<comment type="caution">
    <text evidence="2">The sequence shown here is derived from an EMBL/GenBank/DDBJ whole genome shotgun (WGS) entry which is preliminary data.</text>
</comment>
<reference evidence="2 3" key="1">
    <citation type="journal article" date="2011" name="J. Microbiol.">
        <title>Bacillus kyonggiensis sp. nov., isolated from soil of a lettuce field.</title>
        <authorList>
            <person name="Dong K."/>
            <person name="Lee S."/>
        </authorList>
    </citation>
    <scope>NUCLEOTIDE SEQUENCE [LARGE SCALE GENOMIC DNA]</scope>
    <source>
        <strain evidence="2 3">NB22</strain>
    </source>
</reference>
<dbReference type="PANTHER" id="PTHR43685:SF2">
    <property type="entry name" value="GLYCOSYLTRANSFERASE 2-LIKE DOMAIN-CONTAINING PROTEIN"/>
    <property type="match status" value="1"/>
</dbReference>
<name>A0A4U1D5L8_9BACI</name>
<proteinExistence type="predicted"/>
<evidence type="ECO:0000313" key="3">
    <source>
        <dbReference type="Proteomes" id="UP000307756"/>
    </source>
</evidence>
<evidence type="ECO:0000313" key="2">
    <source>
        <dbReference type="EMBL" id="TKC16983.1"/>
    </source>
</evidence>
<accession>A0A4U1D5L8</accession>
<protein>
    <submittedName>
        <fullName evidence="2">Glycosyltransferase</fullName>
    </submittedName>
</protein>
<dbReference type="Gene3D" id="3.90.550.10">
    <property type="entry name" value="Spore Coat Polysaccharide Biosynthesis Protein SpsA, Chain A"/>
    <property type="match status" value="1"/>
</dbReference>
<keyword evidence="3" id="KW-1185">Reference proteome</keyword>
<feature type="domain" description="Glycosyltransferase 2-like" evidence="1">
    <location>
        <begin position="38"/>
        <end position="212"/>
    </location>
</feature>
<keyword evidence="2" id="KW-0808">Transferase</keyword>
<gene>
    <name evidence="2" type="ORF">FA727_13055</name>
</gene>
<dbReference type="InterPro" id="IPR001173">
    <property type="entry name" value="Glyco_trans_2-like"/>
</dbReference>
<organism evidence="2 3">
    <name type="scientific">Robertmurraya kyonggiensis</name>
    <dbReference type="NCBI Taxonomy" id="1037680"/>
    <lineage>
        <taxon>Bacteria</taxon>
        <taxon>Bacillati</taxon>
        <taxon>Bacillota</taxon>
        <taxon>Bacilli</taxon>
        <taxon>Bacillales</taxon>
        <taxon>Bacillaceae</taxon>
        <taxon>Robertmurraya</taxon>
    </lineage>
</organism>
<dbReference type="InterPro" id="IPR050834">
    <property type="entry name" value="Glycosyltransf_2"/>
</dbReference>
<dbReference type="Pfam" id="PF00535">
    <property type="entry name" value="Glycos_transf_2"/>
    <property type="match status" value="1"/>
</dbReference>
<dbReference type="EMBL" id="SWBM01000002">
    <property type="protein sequence ID" value="TKC16983.1"/>
    <property type="molecule type" value="Genomic_DNA"/>
</dbReference>
<dbReference type="AlphaFoldDB" id="A0A4U1D5L8"/>
<dbReference type="SUPFAM" id="SSF53448">
    <property type="entry name" value="Nucleotide-diphospho-sugar transferases"/>
    <property type="match status" value="1"/>
</dbReference>
<dbReference type="Proteomes" id="UP000307756">
    <property type="component" value="Unassembled WGS sequence"/>
</dbReference>
<evidence type="ECO:0000259" key="1">
    <source>
        <dbReference type="Pfam" id="PF00535"/>
    </source>
</evidence>
<dbReference type="InterPro" id="IPR029044">
    <property type="entry name" value="Nucleotide-diphossugar_trans"/>
</dbReference>
<dbReference type="PANTHER" id="PTHR43685">
    <property type="entry name" value="GLYCOSYLTRANSFERASE"/>
    <property type="match status" value="1"/>
</dbReference>
<sequence>MDTMRVIQKSDDNFIKFNDVESVLIHGDKSKIKQPFITIAIPTYRRHILLKEAIDSALNQLNPNCEYEVIIVDNEVSYGVVTETEKLIKGYSNNKLLYYRNSDNIGMAGNWNRCFELARGKWVAFLHDDDLLVNDYLFKVSKLLDKKKKIGALVSSFEIIGENNRTKKDSKLERVTKKLFVRFGKNKLMRIRPLDTKIWNSNIYGPPTCGALFYKDYALKQGGFDEDNFPSLDWFFLFNFNKKYKVYKPLDKLGFYRVIDNESLNPKTLRAFVKDAADFREINRKSYLIGKLMFKFFKYEQHAVIIDWVMDLGKSSELKAEEFNNLCKYKIRPILLSLYKRAFRIYWIIKRIMAMIFG</sequence>
<dbReference type="GO" id="GO:0016740">
    <property type="term" value="F:transferase activity"/>
    <property type="evidence" value="ECO:0007669"/>
    <property type="project" value="UniProtKB-KW"/>
</dbReference>